<reference evidence="1" key="1">
    <citation type="journal article" date="2021" name="Proc. Natl. Acad. Sci. U.S.A.">
        <title>A Catalog of Tens of Thousands of Viruses from Human Metagenomes Reveals Hidden Associations with Chronic Diseases.</title>
        <authorList>
            <person name="Tisza M.J."/>
            <person name="Buck C.B."/>
        </authorList>
    </citation>
    <scope>NUCLEOTIDE SEQUENCE</scope>
    <source>
        <strain evidence="1">CtReX5</strain>
    </source>
</reference>
<sequence>MKSEKPPHLAPKISAKTKKAFTYTSTSPSSIYYYNISYILIKQHTQ</sequence>
<protein>
    <submittedName>
        <fullName evidence="1">Uncharacterized protein</fullName>
    </submittedName>
</protein>
<proteinExistence type="predicted"/>
<organism evidence="1">
    <name type="scientific">virus sp. ctReX5</name>
    <dbReference type="NCBI Taxonomy" id="2825818"/>
    <lineage>
        <taxon>Viruses</taxon>
    </lineage>
</organism>
<accession>A0A8S5RLG1</accession>
<evidence type="ECO:0000313" key="1">
    <source>
        <dbReference type="EMBL" id="DAE32011.1"/>
    </source>
</evidence>
<name>A0A8S5RLG1_9VIRU</name>
<dbReference type="EMBL" id="BK059114">
    <property type="protein sequence ID" value="DAE32011.1"/>
    <property type="molecule type" value="Genomic_DNA"/>
</dbReference>